<comment type="caution">
    <text evidence="1">The sequence shown here is derived from an EMBL/GenBank/DDBJ whole genome shotgun (WGS) entry which is preliminary data.</text>
</comment>
<accession>A0A9D4Z5I3</accession>
<proteinExistence type="predicted"/>
<sequence>DVQKELQGLCVLLAQREKGELALRVAADNQQTDASKRIWDELRRLQDNMSWLELELRNGPIKRFDQTQ</sequence>
<dbReference type="Proteomes" id="UP000886520">
    <property type="component" value="Chromosome 22"/>
</dbReference>
<keyword evidence="2" id="KW-1185">Reference proteome</keyword>
<feature type="non-terminal residue" evidence="1">
    <location>
        <position position="68"/>
    </location>
</feature>
<feature type="non-terminal residue" evidence="1">
    <location>
        <position position="1"/>
    </location>
</feature>
<reference evidence="1" key="1">
    <citation type="submission" date="2021-01" db="EMBL/GenBank/DDBJ databases">
        <title>Adiantum capillus-veneris genome.</title>
        <authorList>
            <person name="Fang Y."/>
            <person name="Liao Q."/>
        </authorList>
    </citation>
    <scope>NUCLEOTIDE SEQUENCE</scope>
    <source>
        <strain evidence="1">H3</strain>
        <tissue evidence="1">Leaf</tissue>
    </source>
</reference>
<organism evidence="1 2">
    <name type="scientific">Adiantum capillus-veneris</name>
    <name type="common">Maidenhair fern</name>
    <dbReference type="NCBI Taxonomy" id="13818"/>
    <lineage>
        <taxon>Eukaryota</taxon>
        <taxon>Viridiplantae</taxon>
        <taxon>Streptophyta</taxon>
        <taxon>Embryophyta</taxon>
        <taxon>Tracheophyta</taxon>
        <taxon>Polypodiopsida</taxon>
        <taxon>Polypodiidae</taxon>
        <taxon>Polypodiales</taxon>
        <taxon>Pteridineae</taxon>
        <taxon>Pteridaceae</taxon>
        <taxon>Vittarioideae</taxon>
        <taxon>Adiantum</taxon>
    </lineage>
</organism>
<evidence type="ECO:0000313" key="2">
    <source>
        <dbReference type="Proteomes" id="UP000886520"/>
    </source>
</evidence>
<gene>
    <name evidence="1" type="ORF">GOP47_0022439</name>
</gene>
<evidence type="ECO:0000313" key="1">
    <source>
        <dbReference type="EMBL" id="KAI5061900.1"/>
    </source>
</evidence>
<dbReference type="AlphaFoldDB" id="A0A9D4Z5I3"/>
<protein>
    <submittedName>
        <fullName evidence="1">Uncharacterized protein</fullName>
    </submittedName>
</protein>
<dbReference type="EMBL" id="JABFUD020000022">
    <property type="protein sequence ID" value="KAI5061900.1"/>
    <property type="molecule type" value="Genomic_DNA"/>
</dbReference>
<name>A0A9D4Z5I3_ADICA</name>